<accession>A0ABZ0HQC3</accession>
<organism evidence="2 3">
    <name type="scientific">Methylocapsa polymorpha</name>
    <dbReference type="NCBI Taxonomy" id="3080828"/>
    <lineage>
        <taxon>Bacteria</taxon>
        <taxon>Pseudomonadati</taxon>
        <taxon>Pseudomonadota</taxon>
        <taxon>Alphaproteobacteria</taxon>
        <taxon>Hyphomicrobiales</taxon>
        <taxon>Beijerinckiaceae</taxon>
        <taxon>Methylocapsa</taxon>
    </lineage>
</organism>
<feature type="chain" id="PRO_5047392215" description="Beta-glucuronidase C-terminal domain-containing protein" evidence="1">
    <location>
        <begin position="24"/>
        <end position="588"/>
    </location>
</feature>
<evidence type="ECO:0000313" key="2">
    <source>
        <dbReference type="EMBL" id="WOJ89096.1"/>
    </source>
</evidence>
<sequence length="588" mass="62584">MMRKIMPALAGILIAAGALQARAATVTIGETNVLVTDDYDNANLLLAQNAPLAQAATIESLSFYVSQAAGKLRLGIYDSTGANGGPGLKKAETAEITPVVGWNTANVVAPTSLPAGTYWLAYTTNYNSLHFVKGQTAGVHEVNVGRAYGAMPTTFPTPSGGDSSHWSFYATLNTTGSAPNIAAVKVNDFLNSLGANTKFDQGADPAKTLPMIQYLGLRTLRAGGSTAPLVILHNQTGVLFDIGLGSGPTDATISTVLANARTLASAGALTALEGANEPNNFGGTYQGQSCCIHSGTWAPMAKMQRDFYSAVKADPVLKNYPVFDVSEVGAETSNVGMQYLTIPTGAGSSMPTGTVYADYANNHNYAVSNCSGYHDNQAFNASVPYGVLCYDDIFNENGVTWAKDYNGYSQSALATLPKVTTETGWWTDGTPTGDDRQGKIFLNIYLDQYKQGWKYTYIYEIMDFTDGKDGFYANYTTPRKSANYLHNLTTILADNTSAFTAGQLSYFISNEPATVHDMLMQKSNGLFELAVWGEQASGSNNVTVSFGSTHSSVKVYDPTVGTTPIKTFANVGSVPLTMSDHAFILEVQ</sequence>
<keyword evidence="1" id="KW-0732">Signal</keyword>
<evidence type="ECO:0000256" key="1">
    <source>
        <dbReference type="SAM" id="SignalP"/>
    </source>
</evidence>
<dbReference type="Proteomes" id="UP001626536">
    <property type="component" value="Chromosome"/>
</dbReference>
<dbReference type="InterPro" id="IPR017853">
    <property type="entry name" value="GH"/>
</dbReference>
<reference evidence="2 3" key="1">
    <citation type="submission" date="2023-10" db="EMBL/GenBank/DDBJ databases">
        <title>Novel methanotroph of the genus Methylocapsa from a subarctic wetland.</title>
        <authorList>
            <person name="Belova S.E."/>
            <person name="Oshkin I.Y."/>
            <person name="Miroshnikov K."/>
            <person name="Dedysh S.N."/>
        </authorList>
    </citation>
    <scope>NUCLEOTIDE SEQUENCE [LARGE SCALE GENOMIC DNA]</scope>
    <source>
        <strain evidence="2 3">RX1</strain>
    </source>
</reference>
<dbReference type="SUPFAM" id="SSF51445">
    <property type="entry name" value="(Trans)glycosidases"/>
    <property type="match status" value="1"/>
</dbReference>
<dbReference type="RefSeq" id="WP_407338540.1">
    <property type="nucleotide sequence ID" value="NZ_CP136862.1"/>
</dbReference>
<protein>
    <recommendedName>
        <fullName evidence="4">Beta-glucuronidase C-terminal domain-containing protein</fullName>
    </recommendedName>
</protein>
<name>A0ABZ0HQC3_9HYPH</name>
<evidence type="ECO:0008006" key="4">
    <source>
        <dbReference type="Google" id="ProtNLM"/>
    </source>
</evidence>
<gene>
    <name evidence="2" type="ORF">RZS28_14990</name>
</gene>
<keyword evidence="3" id="KW-1185">Reference proteome</keyword>
<feature type="signal peptide" evidence="1">
    <location>
        <begin position="1"/>
        <end position="23"/>
    </location>
</feature>
<proteinExistence type="predicted"/>
<dbReference type="EMBL" id="CP136862">
    <property type="protein sequence ID" value="WOJ89096.1"/>
    <property type="molecule type" value="Genomic_DNA"/>
</dbReference>
<evidence type="ECO:0000313" key="3">
    <source>
        <dbReference type="Proteomes" id="UP001626536"/>
    </source>
</evidence>